<accession>I7JV23</accession>
<evidence type="ECO:0000259" key="1">
    <source>
        <dbReference type="Pfam" id="PF13208"/>
    </source>
</evidence>
<name>I7JV23_9LACO</name>
<comment type="caution">
    <text evidence="3">The sequence shown here is derived from an EMBL/GenBank/DDBJ whole genome shotgun (WGS) entry which is preliminary data.</text>
</comment>
<dbReference type="Proteomes" id="UP000009320">
    <property type="component" value="Unassembled WGS sequence"/>
</dbReference>
<dbReference type="Pfam" id="PF13208">
    <property type="entry name" value="TerB_N"/>
    <property type="match status" value="1"/>
</dbReference>
<reference evidence="3 4" key="1">
    <citation type="submission" date="2012-06" db="EMBL/GenBank/DDBJ databases">
        <title>Draft Genome Sequence of Lactobacillus hominis Strain CRBIP 24.179T, isolated from human intestine.</title>
        <authorList>
            <person name="Cousin S."/>
            <person name="Ma L."/>
            <person name="Bizet C."/>
            <person name="Loux V."/>
            <person name="Bouchier C."/>
            <person name="Clermont D."/>
            <person name="Creno S."/>
        </authorList>
    </citation>
    <scope>NUCLEOTIDE SEQUENCE [LARGE SCALE GENOMIC DNA]</scope>
    <source>
        <strain evidence="4">CRBIP 24.179T</strain>
    </source>
</reference>
<dbReference type="InterPro" id="IPR025266">
    <property type="entry name" value="TerB_N"/>
</dbReference>
<dbReference type="RefSeq" id="WP_008471066.1">
    <property type="nucleotide sequence ID" value="NZ_AYZP01000014.1"/>
</dbReference>
<gene>
    <name evidence="3" type="ORF">BN55_01920</name>
</gene>
<dbReference type="AlphaFoldDB" id="I7JV23"/>
<evidence type="ECO:0000259" key="2">
    <source>
        <dbReference type="Pfam" id="PF15615"/>
    </source>
</evidence>
<evidence type="ECO:0000313" key="4">
    <source>
        <dbReference type="Proteomes" id="UP000009320"/>
    </source>
</evidence>
<dbReference type="eggNOG" id="ENOG502ZCFF">
    <property type="taxonomic scope" value="Bacteria"/>
</dbReference>
<dbReference type="PATRIC" id="fig|1423758.3.peg.657"/>
<feature type="domain" description="TerB-C" evidence="2">
    <location>
        <begin position="475"/>
        <end position="615"/>
    </location>
</feature>
<dbReference type="InterPro" id="IPR028932">
    <property type="entry name" value="TerB-C"/>
</dbReference>
<proteinExistence type="predicted"/>
<protein>
    <recommendedName>
        <fullName evidence="5">TerB-C domain-containing protein</fullName>
    </recommendedName>
</protein>
<feature type="domain" description="TerB N-terminal" evidence="1">
    <location>
        <begin position="147"/>
        <end position="362"/>
    </location>
</feature>
<organism evidence="3 4">
    <name type="scientific">Lactobacillus hominis DSM 23910 = CRBIP 24.179</name>
    <dbReference type="NCBI Taxonomy" id="1423758"/>
    <lineage>
        <taxon>Bacteria</taxon>
        <taxon>Bacillati</taxon>
        <taxon>Bacillota</taxon>
        <taxon>Bacilli</taxon>
        <taxon>Lactobacillales</taxon>
        <taxon>Lactobacillaceae</taxon>
        <taxon>Lactobacillus</taxon>
    </lineage>
</organism>
<dbReference type="EMBL" id="CAKE01000014">
    <property type="protein sequence ID" value="CCI82086.1"/>
    <property type="molecule type" value="Genomic_DNA"/>
</dbReference>
<dbReference type="STRING" id="1423758.FC41_GL000651"/>
<evidence type="ECO:0008006" key="5">
    <source>
        <dbReference type="Google" id="ProtNLM"/>
    </source>
</evidence>
<keyword evidence="4" id="KW-1185">Reference proteome</keyword>
<evidence type="ECO:0000313" key="3">
    <source>
        <dbReference type="EMBL" id="CCI82086.1"/>
    </source>
</evidence>
<dbReference type="Pfam" id="PF15615">
    <property type="entry name" value="TerB_C"/>
    <property type="match status" value="1"/>
</dbReference>
<dbReference type="GeneID" id="82847307"/>
<sequence>MQLEELEDFLWRKYSLKFQPIIGGNKKIFTLQAPGNTNFFAFLSRFVRQSDNYPRSSLEHILTLDINCGDFANTIRDLPGFCDPFRVTGEQWIGLWLDQVDGLEVKKALDYAYKLAVNQDQLNVNDQYLVLPVQENASIKYKSQKIPPRKNIKIQEQKVDPIIKKMRESYDYSLFPAQGRAKNFYNQAKIAADYEDNYEDFYPFKRYFPTYHDMTLAQLRTYFTWRNKVRKGTFEKTSSSYVYVYIYELLNGIGGKDKLDSFKKLLLLQKNYVEKYDPEIDQYLLTWLQDYAIFNNLDLKIVKNVFTNVLAQDKFLMMLKNPAKVDAQEFNEALISKTKYRSHSPLGEKFADLLSSVWQKLLATPLEGKDFYQFYIAHKNQVRRPLFDKAVVYHQEPAVKRYELNSEHKFELLGMYATEVSLVAQERYLAIIKDIIHEVDRLSRKFYKKGRALKPNNLYTPILNVIKKAIIEFHEQELEAAKPKIEINFGNLSQIRQEASITRESLLTDQEKEFDAQDLNEPALNNIENKENAKVSDFDNEAIADSFDLSEDESHFLLALIKNENWHSYLDKKHLMPSILADSINEKLFDEIGDSVIEFEADQPKIIDDYQEDLEKMFLKGK</sequence>